<dbReference type="EMBL" id="QPEX01000037">
    <property type="protein sequence ID" value="RCS44000.1"/>
    <property type="molecule type" value="Genomic_DNA"/>
</dbReference>
<name>A0A368KMX0_9BACT</name>
<dbReference type="OrthoDB" id="9961308at2"/>
<evidence type="ECO:0000313" key="2">
    <source>
        <dbReference type="Proteomes" id="UP000253562"/>
    </source>
</evidence>
<gene>
    <name evidence="1" type="ORF">DTL42_18630</name>
</gene>
<organism evidence="1 2">
    <name type="scientific">Bremerella cremea</name>
    <dbReference type="NCBI Taxonomy" id="1031537"/>
    <lineage>
        <taxon>Bacteria</taxon>
        <taxon>Pseudomonadati</taxon>
        <taxon>Planctomycetota</taxon>
        <taxon>Planctomycetia</taxon>
        <taxon>Pirellulales</taxon>
        <taxon>Pirellulaceae</taxon>
        <taxon>Bremerella</taxon>
    </lineage>
</organism>
<sequence length="132" mass="14864">MKVLLERTLDAIEHAGVLFDCRLLYTILVRSGIPGYRYDSEVIARKVVDFQLEDPHGMHFSSASSPEICAWAEMRIFHALDELDLAREAAEKPPLIDRDLLCHEAIAQYEIRQAEQGTHAVFAAEAATPLPF</sequence>
<proteinExistence type="predicted"/>
<reference evidence="1 2" key="1">
    <citation type="submission" date="2018-07" db="EMBL/GenBank/DDBJ databases">
        <title>Comparative genomes isolates from brazilian mangrove.</title>
        <authorList>
            <person name="De Araujo J.E."/>
            <person name="Taketani R.G."/>
            <person name="Silva M.C.P."/>
            <person name="Lourenco M.V."/>
            <person name="Oliveira V.M."/>
            <person name="Andreote F.D."/>
        </authorList>
    </citation>
    <scope>NUCLEOTIDE SEQUENCE [LARGE SCALE GENOMIC DNA]</scope>
    <source>
        <strain evidence="1 2">HEX PRIS-MGV</strain>
    </source>
</reference>
<comment type="caution">
    <text evidence="1">The sequence shown here is derived from an EMBL/GenBank/DDBJ whole genome shotgun (WGS) entry which is preliminary data.</text>
</comment>
<dbReference type="Proteomes" id="UP000253562">
    <property type="component" value="Unassembled WGS sequence"/>
</dbReference>
<dbReference type="RefSeq" id="WP_114370783.1">
    <property type="nucleotide sequence ID" value="NZ_QPEX01000037.1"/>
</dbReference>
<protein>
    <submittedName>
        <fullName evidence="1">Uncharacterized protein</fullName>
    </submittedName>
</protein>
<evidence type="ECO:0000313" key="1">
    <source>
        <dbReference type="EMBL" id="RCS44000.1"/>
    </source>
</evidence>
<dbReference type="AlphaFoldDB" id="A0A368KMX0"/>
<accession>A0A368KMX0</accession>